<dbReference type="Pfam" id="PF13531">
    <property type="entry name" value="SBP_bac_11"/>
    <property type="match status" value="1"/>
</dbReference>
<dbReference type="RefSeq" id="WP_245445872.1">
    <property type="nucleotide sequence ID" value="NZ_MZXV01000027.1"/>
</dbReference>
<reference evidence="4" key="1">
    <citation type="submission" date="2017-03" db="EMBL/GenBank/DDBJ databases">
        <authorList>
            <person name="Safronova V.I."/>
            <person name="Sazanova A.L."/>
            <person name="Chirak E.R."/>
        </authorList>
    </citation>
    <scope>NUCLEOTIDE SEQUENCE [LARGE SCALE GENOMIC DNA]</scope>
    <source>
        <strain evidence="4">Ach-343</strain>
    </source>
</reference>
<sequence>MKTLIQRMTLARRLTLTLALAGTLAASAAALAIAADKDLIVFDWSGYEDSSFHPKYVEKNGDSPTFAFFGDEDEAFEKVRSGFKADLGHPCSQSVVKWREAGLLQPLDTSKITGWKDLNPGIMAMKDLATTSDGKAWFMPWDWGNTQLTYNSDKIDAKDVQSLKAFVDPKFKGRVSIGDNVDDAYALASLAIGLKDWTKMTDDQFKQASDFLRQVHKNVRSYWTDTTDVVQLLSGGEVDLAWAWNDATVQSVAAGVPIKPKKDTDEGISTWVCGYVLFKDAPGNIDKAYDYLNAVNDPETAKVLVKDWGYGQANAKGMAGVDPAVLKGKGYDDVQQFLDKTLFQSPVPSALKLKMIAEFEKIKAGY</sequence>
<evidence type="ECO:0000313" key="3">
    <source>
        <dbReference type="EMBL" id="PZV38312.1"/>
    </source>
</evidence>
<feature type="chain" id="PRO_5015861463" evidence="2">
    <location>
        <begin position="35"/>
        <end position="366"/>
    </location>
</feature>
<accession>A0A2W7C5B5</accession>
<evidence type="ECO:0000256" key="2">
    <source>
        <dbReference type="SAM" id="SignalP"/>
    </source>
</evidence>
<protein>
    <submittedName>
        <fullName evidence="3">Polyamine ABC transporter substrate-binding protein</fullName>
    </submittedName>
</protein>
<dbReference type="CDD" id="cd13588">
    <property type="entry name" value="PBP2_polyamine_1"/>
    <property type="match status" value="1"/>
</dbReference>
<dbReference type="AlphaFoldDB" id="A0A2W7C5B5"/>
<dbReference type="SUPFAM" id="SSF53850">
    <property type="entry name" value="Periplasmic binding protein-like II"/>
    <property type="match status" value="1"/>
</dbReference>
<evidence type="ECO:0000313" key="4">
    <source>
        <dbReference type="Proteomes" id="UP000248616"/>
    </source>
</evidence>
<dbReference type="Gene3D" id="3.40.190.10">
    <property type="entry name" value="Periplasmic binding protein-like II"/>
    <property type="match status" value="2"/>
</dbReference>
<organism evidence="3 4">
    <name type="scientific">Mesorhizobium kowhaii</name>
    <dbReference type="NCBI Taxonomy" id="1300272"/>
    <lineage>
        <taxon>Bacteria</taxon>
        <taxon>Pseudomonadati</taxon>
        <taxon>Pseudomonadota</taxon>
        <taxon>Alphaproteobacteria</taxon>
        <taxon>Hyphomicrobiales</taxon>
        <taxon>Phyllobacteriaceae</taxon>
        <taxon>Mesorhizobium</taxon>
    </lineage>
</organism>
<evidence type="ECO:0000256" key="1">
    <source>
        <dbReference type="ARBA" id="ARBA00022729"/>
    </source>
</evidence>
<gene>
    <name evidence="3" type="ORF">B5V02_11790</name>
</gene>
<dbReference type="Proteomes" id="UP000248616">
    <property type="component" value="Unassembled WGS sequence"/>
</dbReference>
<dbReference type="PANTHER" id="PTHR30222:SF17">
    <property type="entry name" value="SPERMIDINE_PUTRESCINE-BINDING PERIPLASMIC PROTEIN"/>
    <property type="match status" value="1"/>
</dbReference>
<name>A0A2W7C5B5_9HYPH</name>
<feature type="signal peptide" evidence="2">
    <location>
        <begin position="1"/>
        <end position="34"/>
    </location>
</feature>
<dbReference type="EMBL" id="MZXV01000027">
    <property type="protein sequence ID" value="PZV38312.1"/>
    <property type="molecule type" value="Genomic_DNA"/>
</dbReference>
<dbReference type="PANTHER" id="PTHR30222">
    <property type="entry name" value="SPERMIDINE/PUTRESCINE-BINDING PERIPLASMIC PROTEIN"/>
    <property type="match status" value="1"/>
</dbReference>
<comment type="caution">
    <text evidence="3">The sequence shown here is derived from an EMBL/GenBank/DDBJ whole genome shotgun (WGS) entry which is preliminary data.</text>
</comment>
<proteinExistence type="predicted"/>
<keyword evidence="1 2" id="KW-0732">Signal</keyword>
<keyword evidence="4" id="KW-1185">Reference proteome</keyword>